<proteinExistence type="predicted"/>
<protein>
    <submittedName>
        <fullName evidence="8">Cell wall surface protein</fullName>
    </submittedName>
</protein>
<feature type="compositionally biased region" description="Polar residues" evidence="5">
    <location>
        <begin position="1068"/>
        <end position="1085"/>
    </location>
</feature>
<feature type="compositionally biased region" description="Polar residues" evidence="5">
    <location>
        <begin position="1345"/>
        <end position="1361"/>
    </location>
</feature>
<feature type="compositionally biased region" description="Basic and acidic residues" evidence="5">
    <location>
        <begin position="1940"/>
        <end position="1950"/>
    </location>
</feature>
<dbReference type="Pfam" id="PF04650">
    <property type="entry name" value="YSIRK_signal"/>
    <property type="match status" value="1"/>
</dbReference>
<dbReference type="InterPro" id="IPR005877">
    <property type="entry name" value="YSIRK_signal_dom"/>
</dbReference>
<dbReference type="EMBL" id="CABEIM010000001">
    <property type="protein sequence ID" value="VTS75987.1"/>
    <property type="molecule type" value="Genomic_DNA"/>
</dbReference>
<evidence type="ECO:0000256" key="6">
    <source>
        <dbReference type="SAM" id="Phobius"/>
    </source>
</evidence>
<dbReference type="Gene3D" id="2.60.40.4270">
    <property type="entry name" value="Listeria-Bacteroides repeat domain"/>
    <property type="match status" value="1"/>
</dbReference>
<feature type="compositionally biased region" description="Polar residues" evidence="5">
    <location>
        <begin position="2034"/>
        <end position="2051"/>
    </location>
</feature>
<feature type="compositionally biased region" description="Polar residues" evidence="5">
    <location>
        <begin position="1758"/>
        <end position="1775"/>
    </location>
</feature>
<evidence type="ECO:0000259" key="7">
    <source>
        <dbReference type="Pfam" id="PF04650"/>
    </source>
</evidence>
<comment type="caution">
    <text evidence="8">The sequence shown here is derived from an EMBL/GenBank/DDBJ whole genome shotgun (WGS) entry which is preliminary data.</text>
</comment>
<feature type="region of interest" description="Disordered" evidence="5">
    <location>
        <begin position="1758"/>
        <end position="1823"/>
    </location>
</feature>
<dbReference type="InterPro" id="IPR013783">
    <property type="entry name" value="Ig-like_fold"/>
</dbReference>
<evidence type="ECO:0000256" key="2">
    <source>
        <dbReference type="ARBA" id="ARBA00022525"/>
    </source>
</evidence>
<dbReference type="Gene3D" id="2.60.40.10">
    <property type="entry name" value="Immunoglobulins"/>
    <property type="match status" value="9"/>
</dbReference>
<keyword evidence="4" id="KW-0106">Calcium</keyword>
<feature type="region of interest" description="Disordered" evidence="5">
    <location>
        <begin position="1620"/>
        <end position="1685"/>
    </location>
</feature>
<feature type="compositionally biased region" description="Acidic residues" evidence="5">
    <location>
        <begin position="1784"/>
        <end position="1801"/>
    </location>
</feature>
<feature type="region of interest" description="Disordered" evidence="5">
    <location>
        <begin position="2170"/>
        <end position="2249"/>
    </location>
</feature>
<keyword evidence="6" id="KW-0812">Transmembrane</keyword>
<feature type="transmembrane region" description="Helical" evidence="6">
    <location>
        <begin position="24"/>
        <end position="41"/>
    </location>
</feature>
<feature type="compositionally biased region" description="Basic and acidic residues" evidence="5">
    <location>
        <begin position="1388"/>
        <end position="1398"/>
    </location>
</feature>
<dbReference type="RefSeq" id="WP_143934776.1">
    <property type="nucleotide sequence ID" value="NZ_CABEIM010000001.1"/>
</dbReference>
<feature type="compositionally biased region" description="Basic and acidic residues" evidence="5">
    <location>
        <begin position="2078"/>
        <end position="2088"/>
    </location>
</feature>
<evidence type="ECO:0000256" key="4">
    <source>
        <dbReference type="ARBA" id="ARBA00022837"/>
    </source>
</evidence>
<feature type="compositionally biased region" description="Basic and acidic residues" evidence="5">
    <location>
        <begin position="974"/>
        <end position="984"/>
    </location>
</feature>
<comment type="subcellular location">
    <subcellularLocation>
        <location evidence="1">Secreted</location>
    </subcellularLocation>
</comment>
<dbReference type="InterPro" id="IPR015919">
    <property type="entry name" value="Cadherin-like_sf"/>
</dbReference>
<dbReference type="Pfam" id="PF05345">
    <property type="entry name" value="He_PIG"/>
    <property type="match status" value="9"/>
</dbReference>
<dbReference type="SUPFAM" id="SSF49313">
    <property type="entry name" value="Cadherin-like"/>
    <property type="match status" value="9"/>
</dbReference>
<feature type="compositionally biased region" description="Acidic residues" evidence="5">
    <location>
        <begin position="1370"/>
        <end position="1387"/>
    </location>
</feature>
<feature type="compositionally biased region" description="Acidic residues" evidence="5">
    <location>
        <begin position="2198"/>
        <end position="2215"/>
    </location>
</feature>
<feature type="region of interest" description="Disordered" evidence="5">
    <location>
        <begin position="1068"/>
        <end position="1133"/>
    </location>
</feature>
<feature type="compositionally biased region" description="Polar residues" evidence="5">
    <location>
        <begin position="1482"/>
        <end position="1499"/>
    </location>
</feature>
<feature type="compositionally biased region" description="Acidic residues" evidence="5">
    <location>
        <begin position="956"/>
        <end position="973"/>
    </location>
</feature>
<gene>
    <name evidence="8" type="primary">bca_2</name>
    <name evidence="8" type="ORF">NCTC7982_00007</name>
</gene>
<feature type="compositionally biased region" description="Basic and acidic residues" evidence="5">
    <location>
        <begin position="1664"/>
        <end position="1674"/>
    </location>
</feature>
<feature type="compositionally biased region" description="Basic and acidic residues" evidence="5">
    <location>
        <begin position="1802"/>
        <end position="1812"/>
    </location>
</feature>
<evidence type="ECO:0000256" key="3">
    <source>
        <dbReference type="ARBA" id="ARBA00022729"/>
    </source>
</evidence>
<feature type="region of interest" description="Disordered" evidence="5">
    <location>
        <begin position="1897"/>
        <end position="1961"/>
    </location>
</feature>
<dbReference type="GO" id="GO:0016020">
    <property type="term" value="C:membrane"/>
    <property type="evidence" value="ECO:0007669"/>
    <property type="project" value="InterPro"/>
</dbReference>
<dbReference type="GO" id="GO:0005509">
    <property type="term" value="F:calcium ion binding"/>
    <property type="evidence" value="ECO:0007669"/>
    <property type="project" value="InterPro"/>
</dbReference>
<evidence type="ECO:0000256" key="5">
    <source>
        <dbReference type="SAM" id="MobiDB-lite"/>
    </source>
</evidence>
<feature type="compositionally biased region" description="Polar residues" evidence="5">
    <location>
        <begin position="1620"/>
        <end position="1637"/>
    </location>
</feature>
<feature type="compositionally biased region" description="Acidic residues" evidence="5">
    <location>
        <begin position="1094"/>
        <end position="1111"/>
    </location>
</feature>
<feature type="compositionally biased region" description="Acidic residues" evidence="5">
    <location>
        <begin position="1922"/>
        <end position="1939"/>
    </location>
</feature>
<dbReference type="Pfam" id="PF18884">
    <property type="entry name" value="TSP3_bac"/>
    <property type="match status" value="10"/>
</dbReference>
<feature type="compositionally biased region" description="Polar residues" evidence="5">
    <location>
        <begin position="1897"/>
        <end position="1913"/>
    </location>
</feature>
<feature type="compositionally biased region" description="Basic and acidic residues" evidence="5">
    <location>
        <begin position="1526"/>
        <end position="1536"/>
    </location>
</feature>
<evidence type="ECO:0000313" key="9">
    <source>
        <dbReference type="Proteomes" id="UP000373301"/>
    </source>
</evidence>
<dbReference type="InterPro" id="IPR042229">
    <property type="entry name" value="Listeria/Bacterioides_rpt_sf"/>
</dbReference>
<feature type="compositionally biased region" description="Basic and acidic residues" evidence="5">
    <location>
        <begin position="1112"/>
        <end position="1122"/>
    </location>
</feature>
<feature type="compositionally biased region" description="Acidic residues" evidence="5">
    <location>
        <begin position="1646"/>
        <end position="1663"/>
    </location>
</feature>
<keyword evidence="6" id="KW-1133">Transmembrane helix</keyword>
<dbReference type="InterPro" id="IPR059100">
    <property type="entry name" value="TSP3_bac"/>
</dbReference>
<feature type="compositionally biased region" description="Polar residues" evidence="5">
    <location>
        <begin position="2171"/>
        <end position="2189"/>
    </location>
</feature>
<feature type="region of interest" description="Disordered" evidence="5">
    <location>
        <begin position="940"/>
        <end position="996"/>
    </location>
</feature>
<feature type="region of interest" description="Disordered" evidence="5">
    <location>
        <begin position="1206"/>
        <end position="1271"/>
    </location>
</feature>
<organism evidence="8 9">
    <name type="scientific">Streptococcus dysgalactiae</name>
    <dbReference type="NCBI Taxonomy" id="1334"/>
    <lineage>
        <taxon>Bacteria</taxon>
        <taxon>Bacillati</taxon>
        <taxon>Bacillota</taxon>
        <taxon>Bacilli</taxon>
        <taxon>Lactobacillales</taxon>
        <taxon>Streptococcaceae</taxon>
        <taxon>Streptococcus</taxon>
    </lineage>
</organism>
<keyword evidence="2" id="KW-0964">Secreted</keyword>
<name>A0A9X9QN42_STRDY</name>
<feature type="compositionally biased region" description="Acidic residues" evidence="5">
    <location>
        <begin position="1232"/>
        <end position="1249"/>
    </location>
</feature>
<dbReference type="GO" id="GO:0030313">
    <property type="term" value="C:cell envelope"/>
    <property type="evidence" value="ECO:0007669"/>
    <property type="project" value="UniProtKB-SubCell"/>
</dbReference>
<feature type="domain" description="YSIRK Gram-positive signal peptide" evidence="7">
    <location>
        <begin position="15"/>
        <end position="35"/>
    </location>
</feature>
<feature type="region of interest" description="Disordered" evidence="5">
    <location>
        <begin position="2034"/>
        <end position="2099"/>
    </location>
</feature>
<evidence type="ECO:0000313" key="8">
    <source>
        <dbReference type="EMBL" id="VTS75987.1"/>
    </source>
</evidence>
<reference evidence="8 9" key="1">
    <citation type="submission" date="2019-05" db="EMBL/GenBank/DDBJ databases">
        <authorList>
            <consortium name="Pathogen Informatics"/>
        </authorList>
    </citation>
    <scope>NUCLEOTIDE SEQUENCE [LARGE SCALE GENOMIC DNA]</scope>
    <source>
        <strain evidence="8 9">NCTC7982</strain>
    </source>
</reference>
<dbReference type="NCBIfam" id="TIGR01168">
    <property type="entry name" value="YSIRK_signal"/>
    <property type="match status" value="1"/>
</dbReference>
<sequence length="2249" mass="240565">MLRKYKQRNYDVAHTKQRFSIKKFKFGAASVLIGLSFIYGYNVSADQDGLQESNQASSIELVTNSDLVNTQNSNNSPINTSETDIVTNRLTAVEQPAQYDVDLRKQQIREQLSSKTTDLSSEQFESLVSYIFENLSVDLSTDSDQEVAMQVDQLYNQYFNQMSEKSSEGIAVNSVDSNTTFANRSADIPTPVAMTASGTVAISERTINNEVHYSINGEKENGSLDYGRTDYKNSDADGTIHLAVTKWATGSSGWGYTDKGPYHGRYVLNFFREEFYTQIESISVNGTQFEKEADGALWKVPINASTFNSGAIGIITNHDVIIKFKDGQTLDSLGLADQKISFTTLWVNNEGLADVGGNDNGFILKNNSNIPTLPEDPKTGNESYLGTGANSLNQDGTESKDGGFTAGGLTKVVHYDGATKTLNSIVSFKPNQNFLQSNSGWVLYINEVLPKELLQYIDTNNVYLGVSDSKGNITVSNPVKITVDSNGEGHISTKDTSELSILNGDWKKVTEVRSLLDSQVFYGALGQRRSYTIQYKLKPEVSNVEFAEKLNEYIKQNNSQMNFESWLEADFVDTTEAFYGIRKPDGGKPNKRLQNSYANAFLEVLDTDKDGLYDFVEEELKSNPFVVDTDGDGVPDNVEFLNDKTDLINPKSYLVNKPNIDTKTINANQDQTITGTVSRIKHTSPADNNVELKVTNTEAGNVIVKAYLYEKGKTDYSNELVKGETTIPFDSLDTGNYSISVPAGTFKDGDKIILVASSPDGMNSVLSTEFVEVGAPKVNFNVNEGQWSDGRRENVAVEIKDGAVATPQNPTRENYDFLGWASTKDAAVSEKDILNNLSSSKEVFAVWTLKLDGVVNVPTKAIEGKEVDSYQEVIVPNKKEAVINSPETQGMFVDKNGILRGTPTDLVWGDENSDIYEEQKVLVPVSLELEVDGVKQQKTLEVPVTVQRDTDKDGDPDVTDPDDDNDGASDEEEKNAGTDPKDPTQRPMIPLTPIGSMTIDGNGQTVVEGNPIKDITVTPATKGAEISVGQLPDGLNFDKGTGVISGTPSVTDWGADEESRDLPIEVTVTNPDGSTKTETITITVQRDTDKDGDPDVTDPDDDNDGASDEEEKNAGTDPKDPTQRPMIPLTPIGSMTIDGNGQTVVEGNPIKDITVTPATKGAEISVGQLPDGLNFDKGTGVISGTPSVTDWGADEESRDLPIEVTVTNPDGSTKTETITITVQRDTDKDGDPDVTDPDDDNDGASDEEEKNAGTDPKDPTQRPMIPLTPIGSMTIDGNGQTVVEGNPIKDITVTPATKGAEISVGQLPDGLNFDKGTGVISGTPSVTDWGADEESRDLPIEVTVTNPDGSTKTETITITVQRDTDKDGDPDVTDPDDDNDGASDEEEKNAGTDPKDPTQRPMIPLTPIGSMTIDGNGQTVVEGNPIKDITVTPATKGAEISVGQLPDGLNFDKGTGVISGTPSVTDWGADEESRDLPIEVTVTNPDGSTKTETITITVQRDTDKDGDPDVTDPDDDNDGASDEEEKNAGTDPKDPTQRPMIPLTPIGSMTIDGNGQTVVEGNPIKDITVTPATKGAEISVGQLPDGLNFDKGTGVISGTPSVTDWGADEESRDLPIEVTVTNPDGSTKTETITITVQRDTDKDGDPDVTDPDDDNDGASDEEEKNAGTDPKDPTQRPMIPLTPIGSMTIDGNGQTVVEGNPIKDITVTPATKGAEISVGQLPDGLNFDKGTGVISGTPSVTDWGADEESRDLPIEVTVTNPDGSTKTETITITVQRDTDKDGDPDVTDPDDDNDGASDEEEKNAGTDPKDPTQRPMIPLTPIGSMTIDGNGQTVVEGNPIKDITVTPATKGAEISVGQLPDGLNFDKGTGVISGTPSVTDWGADEESRDLPIEVTVTNPDGSTKTETITITVQRDTDKDGDPDVTDPDDDNDGASDEEEKNAGTDPKDPTQRPMIPLTPIGSMTIDGNGQTVVEGNPIKDITVTPATKGAEISVGQLPDGLNFDKGTGVISGTPSVTDWGADEESRDLPIEVTVTNPDGSTKTETITITVQRDTDKDGDPDVTDPDDDNDGASDEEEKNAGTDPKDPTQRPMIPLTPIGSMTIDGNGQTVVEGNPIKDITVTPATKGAEISVGQLPDGLNFDKGTGVISGTPSVTDWGADEESRDLPIEVTVTNPDGSTKTETITITVQRDTDKDGDPDVTDPDDDNDGASDEEEKNAGTDPKDPTQRPMIPLTPIGSMTIDGNGQNCS</sequence>
<evidence type="ECO:0000256" key="1">
    <source>
        <dbReference type="ARBA" id="ARBA00004613"/>
    </source>
</evidence>
<keyword evidence="6" id="KW-0472">Membrane</keyword>
<feature type="region of interest" description="Disordered" evidence="5">
    <location>
        <begin position="1482"/>
        <end position="1547"/>
    </location>
</feature>
<keyword evidence="3" id="KW-0732">Signal</keyword>
<dbReference type="Proteomes" id="UP000373301">
    <property type="component" value="Unassembled WGS sequence"/>
</dbReference>
<feature type="compositionally biased region" description="Acidic residues" evidence="5">
    <location>
        <begin position="2060"/>
        <end position="2077"/>
    </location>
</feature>
<feature type="compositionally biased region" description="Basic and acidic residues" evidence="5">
    <location>
        <begin position="2216"/>
        <end position="2226"/>
    </location>
</feature>
<feature type="region of interest" description="Disordered" evidence="5">
    <location>
        <begin position="1345"/>
        <end position="1409"/>
    </location>
</feature>
<accession>A0A9X9QN42</accession>
<feature type="compositionally biased region" description="Basic and acidic residues" evidence="5">
    <location>
        <begin position="1250"/>
        <end position="1260"/>
    </location>
</feature>
<feature type="compositionally biased region" description="Acidic residues" evidence="5">
    <location>
        <begin position="1508"/>
        <end position="1525"/>
    </location>
</feature>
<feature type="compositionally biased region" description="Polar residues" evidence="5">
    <location>
        <begin position="1206"/>
        <end position="1223"/>
    </location>
</feature>